<organism evidence="3 4">
    <name type="scientific">Emiliania huxleyi (strain CCMP1516)</name>
    <dbReference type="NCBI Taxonomy" id="280463"/>
    <lineage>
        <taxon>Eukaryota</taxon>
        <taxon>Haptista</taxon>
        <taxon>Haptophyta</taxon>
        <taxon>Prymnesiophyceae</taxon>
        <taxon>Isochrysidales</taxon>
        <taxon>Noelaerhabdaceae</taxon>
        <taxon>Emiliania</taxon>
    </lineage>
</organism>
<feature type="compositionally biased region" description="Basic and acidic residues" evidence="2">
    <location>
        <begin position="429"/>
        <end position="441"/>
    </location>
</feature>
<dbReference type="AlphaFoldDB" id="A0A0D3JYJ0"/>
<feature type="region of interest" description="Disordered" evidence="2">
    <location>
        <begin position="19"/>
        <end position="46"/>
    </location>
</feature>
<evidence type="ECO:0000256" key="1">
    <source>
        <dbReference type="SAM" id="Coils"/>
    </source>
</evidence>
<sequence length="749" mass="80911">MSERLSSLRSTLSTKAASLSEKAAKAAADSASRLGESSVGKSLREALEEPDKVRELLREKNRRIQELERDLESVKARAVAKFRDLSQQKAALEEAIGAGGDAALVARARDLEETLSRERERSQRLERRATELEQEARPQDAALGAAMVEAKRQLAESEFTSAIAALTTENASVESRLSKEARAKDKAKGSASQLKEEREKLRSELAALKAELAGASKAARESEQLRLQLHEERRRVSDATLPALEPGSEPSDVALAALNQELVSARLGRAESDAALAEARREVARTREELYESRTRAEQREAEHAAALSAAAELKKAAAVLAAENASVEGKLHKEVEKVDKAKEALKVGIAERKQLQAEVKALEARLSTTSRDEQKSQGRLSSAAEVNRELSSERDTLAAQLKKASRELEALQATRAKEVSAAEQLRQGLDRAQAEARSASEDSSAAVQALRTKVGAFERELGKTKSLLAQKELQLSTMSADNLQKLEAERDELSATAAGLRDQLEEARSAAQGWAPGDSWVVNDSEFEAAPVPGGDAAALAIADGVHLSTAEPARSSGAQPSPGDDVADGAAKEQQAELQAEVQRLQEELASLQRRSQERAVHEVENERTLRRLEQIRTLKLDLAAAKEEIAALKKGEQSRTERAAALKEKTQAYVSQLRADHAAALDAAAADGQRALEAKQLELERFEAAAADEIATAQMSLEAAERTAGLEASSVRATLAAEAKAQIRTMSREIREIERQLQAEGG</sequence>
<reference evidence="3" key="2">
    <citation type="submission" date="2024-10" db="UniProtKB">
        <authorList>
            <consortium name="EnsemblProtists"/>
        </authorList>
    </citation>
    <scope>IDENTIFICATION</scope>
</reference>
<feature type="coiled-coil region" evidence="1">
    <location>
        <begin position="269"/>
        <end position="296"/>
    </location>
</feature>
<protein>
    <submittedName>
        <fullName evidence="3">Uncharacterized protein</fullName>
    </submittedName>
</protein>
<keyword evidence="4" id="KW-1185">Reference proteome</keyword>
<dbReference type="KEGG" id="ehx:EMIHUDRAFT_450032"/>
<dbReference type="RefSeq" id="XP_005781004.1">
    <property type="nucleotide sequence ID" value="XM_005780947.1"/>
</dbReference>
<feature type="region of interest" description="Disordered" evidence="2">
    <location>
        <begin position="113"/>
        <end position="138"/>
    </location>
</feature>
<feature type="compositionally biased region" description="Low complexity" evidence="2">
    <location>
        <begin position="19"/>
        <end position="32"/>
    </location>
</feature>
<feature type="region of interest" description="Disordered" evidence="2">
    <location>
        <begin position="416"/>
        <end position="446"/>
    </location>
</feature>
<evidence type="ECO:0000313" key="4">
    <source>
        <dbReference type="Proteomes" id="UP000013827"/>
    </source>
</evidence>
<dbReference type="HOGENOM" id="CLU_371528_0_0_1"/>
<dbReference type="OMA" id="RICEDTA"/>
<evidence type="ECO:0000256" key="2">
    <source>
        <dbReference type="SAM" id="MobiDB-lite"/>
    </source>
</evidence>
<dbReference type="EnsemblProtists" id="EOD28575">
    <property type="protein sequence ID" value="EOD28575"/>
    <property type="gene ID" value="EMIHUDRAFT_450032"/>
</dbReference>
<feature type="region of interest" description="Disordered" evidence="2">
    <location>
        <begin position="550"/>
        <end position="580"/>
    </location>
</feature>
<feature type="compositionally biased region" description="Basic and acidic residues" evidence="2">
    <location>
        <begin position="176"/>
        <end position="199"/>
    </location>
</feature>
<feature type="region of interest" description="Disordered" evidence="2">
    <location>
        <begin position="498"/>
        <end position="520"/>
    </location>
</feature>
<feature type="region of interest" description="Disordered" evidence="2">
    <location>
        <begin position="230"/>
        <end position="249"/>
    </location>
</feature>
<feature type="region of interest" description="Disordered" evidence="2">
    <location>
        <begin position="170"/>
        <end position="199"/>
    </location>
</feature>
<accession>A0A0D3JYJ0</accession>
<dbReference type="PaxDb" id="2903-EOD28575"/>
<reference evidence="4" key="1">
    <citation type="journal article" date="2013" name="Nature">
        <title>Pan genome of the phytoplankton Emiliania underpins its global distribution.</title>
        <authorList>
            <person name="Read B.A."/>
            <person name="Kegel J."/>
            <person name="Klute M.J."/>
            <person name="Kuo A."/>
            <person name="Lefebvre S.C."/>
            <person name="Maumus F."/>
            <person name="Mayer C."/>
            <person name="Miller J."/>
            <person name="Monier A."/>
            <person name="Salamov A."/>
            <person name="Young J."/>
            <person name="Aguilar M."/>
            <person name="Claverie J.M."/>
            <person name="Frickenhaus S."/>
            <person name="Gonzalez K."/>
            <person name="Herman E.K."/>
            <person name="Lin Y.C."/>
            <person name="Napier J."/>
            <person name="Ogata H."/>
            <person name="Sarno A.F."/>
            <person name="Shmutz J."/>
            <person name="Schroeder D."/>
            <person name="de Vargas C."/>
            <person name="Verret F."/>
            <person name="von Dassow P."/>
            <person name="Valentin K."/>
            <person name="Van de Peer Y."/>
            <person name="Wheeler G."/>
            <person name="Dacks J.B."/>
            <person name="Delwiche C.F."/>
            <person name="Dyhrman S.T."/>
            <person name="Glockner G."/>
            <person name="John U."/>
            <person name="Richards T."/>
            <person name="Worden A.Z."/>
            <person name="Zhang X."/>
            <person name="Grigoriev I.V."/>
            <person name="Allen A.E."/>
            <person name="Bidle K."/>
            <person name="Borodovsky M."/>
            <person name="Bowler C."/>
            <person name="Brownlee C."/>
            <person name="Cock J.M."/>
            <person name="Elias M."/>
            <person name="Gladyshev V.N."/>
            <person name="Groth M."/>
            <person name="Guda C."/>
            <person name="Hadaegh A."/>
            <person name="Iglesias-Rodriguez M.D."/>
            <person name="Jenkins J."/>
            <person name="Jones B.M."/>
            <person name="Lawson T."/>
            <person name="Leese F."/>
            <person name="Lindquist E."/>
            <person name="Lobanov A."/>
            <person name="Lomsadze A."/>
            <person name="Malik S.B."/>
            <person name="Marsh M.E."/>
            <person name="Mackinder L."/>
            <person name="Mock T."/>
            <person name="Mueller-Roeber B."/>
            <person name="Pagarete A."/>
            <person name="Parker M."/>
            <person name="Probert I."/>
            <person name="Quesneville H."/>
            <person name="Raines C."/>
            <person name="Rensing S.A."/>
            <person name="Riano-Pachon D.M."/>
            <person name="Richier S."/>
            <person name="Rokitta S."/>
            <person name="Shiraiwa Y."/>
            <person name="Soanes D.M."/>
            <person name="van der Giezen M."/>
            <person name="Wahlund T.M."/>
            <person name="Williams B."/>
            <person name="Wilson W."/>
            <person name="Wolfe G."/>
            <person name="Wurch L.L."/>
        </authorList>
    </citation>
    <scope>NUCLEOTIDE SEQUENCE</scope>
</reference>
<feature type="region of interest" description="Disordered" evidence="2">
    <location>
        <begin position="365"/>
        <end position="399"/>
    </location>
</feature>
<dbReference type="GeneID" id="17274121"/>
<name>A0A0D3JYJ0_EMIH1</name>
<evidence type="ECO:0000313" key="3">
    <source>
        <dbReference type="EnsemblProtists" id="EOD28575"/>
    </source>
</evidence>
<dbReference type="STRING" id="2903.R1EPM9"/>
<keyword evidence="1" id="KW-0175">Coiled coil</keyword>
<feature type="compositionally biased region" description="Basic and acidic residues" evidence="2">
    <location>
        <begin position="387"/>
        <end position="397"/>
    </location>
</feature>
<proteinExistence type="predicted"/>
<dbReference type="Proteomes" id="UP000013827">
    <property type="component" value="Unassembled WGS sequence"/>
</dbReference>